<keyword evidence="3" id="KW-1185">Reference proteome</keyword>
<feature type="transmembrane region" description="Helical" evidence="1">
    <location>
        <begin position="202"/>
        <end position="222"/>
    </location>
</feature>
<feature type="transmembrane region" description="Helical" evidence="1">
    <location>
        <begin position="234"/>
        <end position="258"/>
    </location>
</feature>
<feature type="transmembrane region" description="Helical" evidence="1">
    <location>
        <begin position="57"/>
        <end position="80"/>
    </location>
</feature>
<keyword evidence="1" id="KW-0812">Transmembrane</keyword>
<keyword evidence="1" id="KW-1133">Transmembrane helix</keyword>
<accession>A0A5J5BAB1</accession>
<dbReference type="PANTHER" id="PTHR34116:SF9">
    <property type="entry name" value="OS08G0346600 PROTEIN"/>
    <property type="match status" value="1"/>
</dbReference>
<keyword evidence="1" id="KW-0472">Membrane</keyword>
<feature type="transmembrane region" description="Helical" evidence="1">
    <location>
        <begin position="264"/>
        <end position="289"/>
    </location>
</feature>
<dbReference type="EMBL" id="CM018037">
    <property type="protein sequence ID" value="KAA8540083.1"/>
    <property type="molecule type" value="Genomic_DNA"/>
</dbReference>
<protein>
    <recommendedName>
        <fullName evidence="4">G-protein coupled receptors family 3 profile domain-containing protein</fullName>
    </recommendedName>
</protein>
<name>A0A5J5BAB1_9ASTE</name>
<evidence type="ECO:0000256" key="1">
    <source>
        <dbReference type="SAM" id="Phobius"/>
    </source>
</evidence>
<sequence>MRKVIHFSTNATAPAPLLPPPPLLPSSNSSPSSNDIYRHAMSFFPPIPVLDYSAFDLATVALISGLLLLSFLSVSFIFHLRLKSQSSDHLRNFNSLWTVRFLLISFITLWALNEIIRLPIFRQQYLYPFLPFLTISQQANLCKTHVVLSLGFFEPGFLTLFVFFSPSEVEIPDAFRKSFVLSMDDFGNKTVLCTYPLLNTTMFGAFGIAYSLGLLLSCWRVVSLVINKALRIRIHLLALAVTIFLPLQILLMGLSALWRPEKPAYGGVMLAMCVCMTVCAVVGEGVLVIKPVVDALAAGGDCCRWSVSEQVRQEIDWQRTVDGMRQ</sequence>
<evidence type="ECO:0000313" key="3">
    <source>
        <dbReference type="Proteomes" id="UP000325577"/>
    </source>
</evidence>
<dbReference type="OrthoDB" id="539709at2759"/>
<dbReference type="Proteomes" id="UP000325577">
    <property type="component" value="Linkage Group LG14"/>
</dbReference>
<gene>
    <name evidence="2" type="ORF">F0562_026775</name>
</gene>
<evidence type="ECO:0000313" key="2">
    <source>
        <dbReference type="EMBL" id="KAA8540083.1"/>
    </source>
</evidence>
<reference evidence="2 3" key="1">
    <citation type="submission" date="2019-09" db="EMBL/GenBank/DDBJ databases">
        <title>A chromosome-level genome assembly of the Chinese tupelo Nyssa sinensis.</title>
        <authorList>
            <person name="Yang X."/>
            <person name="Kang M."/>
            <person name="Yang Y."/>
            <person name="Xiong H."/>
            <person name="Wang M."/>
            <person name="Zhang Z."/>
            <person name="Wang Z."/>
            <person name="Wu H."/>
            <person name="Ma T."/>
            <person name="Liu J."/>
            <person name="Xi Z."/>
        </authorList>
    </citation>
    <scope>NUCLEOTIDE SEQUENCE [LARGE SCALE GENOMIC DNA]</scope>
    <source>
        <strain evidence="2">J267</strain>
        <tissue evidence="2">Leaf</tissue>
    </source>
</reference>
<evidence type="ECO:0008006" key="4">
    <source>
        <dbReference type="Google" id="ProtNLM"/>
    </source>
</evidence>
<dbReference type="AlphaFoldDB" id="A0A5J5BAB1"/>
<feature type="transmembrane region" description="Helical" evidence="1">
    <location>
        <begin position="101"/>
        <end position="120"/>
    </location>
</feature>
<organism evidence="2 3">
    <name type="scientific">Nyssa sinensis</name>
    <dbReference type="NCBI Taxonomy" id="561372"/>
    <lineage>
        <taxon>Eukaryota</taxon>
        <taxon>Viridiplantae</taxon>
        <taxon>Streptophyta</taxon>
        <taxon>Embryophyta</taxon>
        <taxon>Tracheophyta</taxon>
        <taxon>Spermatophyta</taxon>
        <taxon>Magnoliopsida</taxon>
        <taxon>eudicotyledons</taxon>
        <taxon>Gunneridae</taxon>
        <taxon>Pentapetalae</taxon>
        <taxon>asterids</taxon>
        <taxon>Cornales</taxon>
        <taxon>Nyssaceae</taxon>
        <taxon>Nyssa</taxon>
    </lineage>
</organism>
<proteinExistence type="predicted"/>
<dbReference type="PANTHER" id="PTHR34116">
    <property type="entry name" value="PLASMINOGEN ACTIVATOR INHIBITOR"/>
    <property type="match status" value="1"/>
</dbReference>